<name>A0A8X6U1I9_NEPPI</name>
<evidence type="ECO:0000313" key="2">
    <source>
        <dbReference type="Proteomes" id="UP000887013"/>
    </source>
</evidence>
<evidence type="ECO:0000313" key="1">
    <source>
        <dbReference type="EMBL" id="GFT80277.1"/>
    </source>
</evidence>
<sequence length="90" mass="10455">MGFITDETNWCQMTKYSENVQLLRTIVAMPTKSKSFKPVFNKSAYIPEKNISIEESFLLRRGRLGFHQHVPAKLICSRRPLGLTEFSLDY</sequence>
<organism evidence="1 2">
    <name type="scientific">Nephila pilipes</name>
    <name type="common">Giant wood spider</name>
    <name type="synonym">Nephila maculata</name>
    <dbReference type="NCBI Taxonomy" id="299642"/>
    <lineage>
        <taxon>Eukaryota</taxon>
        <taxon>Metazoa</taxon>
        <taxon>Ecdysozoa</taxon>
        <taxon>Arthropoda</taxon>
        <taxon>Chelicerata</taxon>
        <taxon>Arachnida</taxon>
        <taxon>Araneae</taxon>
        <taxon>Araneomorphae</taxon>
        <taxon>Entelegynae</taxon>
        <taxon>Araneoidea</taxon>
        <taxon>Nephilidae</taxon>
        <taxon>Nephila</taxon>
    </lineage>
</organism>
<dbReference type="EMBL" id="BMAW01071895">
    <property type="protein sequence ID" value="GFT80277.1"/>
    <property type="molecule type" value="Genomic_DNA"/>
</dbReference>
<comment type="caution">
    <text evidence="1">The sequence shown here is derived from an EMBL/GenBank/DDBJ whole genome shotgun (WGS) entry which is preliminary data.</text>
</comment>
<gene>
    <name evidence="1" type="ORF">NPIL_246361</name>
</gene>
<dbReference type="Proteomes" id="UP000887013">
    <property type="component" value="Unassembled WGS sequence"/>
</dbReference>
<accession>A0A8X6U1I9</accession>
<protein>
    <submittedName>
        <fullName evidence="1">Uncharacterized protein</fullName>
    </submittedName>
</protein>
<proteinExistence type="predicted"/>
<reference evidence="1" key="1">
    <citation type="submission" date="2020-08" db="EMBL/GenBank/DDBJ databases">
        <title>Multicomponent nature underlies the extraordinary mechanical properties of spider dragline silk.</title>
        <authorList>
            <person name="Kono N."/>
            <person name="Nakamura H."/>
            <person name="Mori M."/>
            <person name="Yoshida Y."/>
            <person name="Ohtoshi R."/>
            <person name="Malay A.D."/>
            <person name="Moran D.A.P."/>
            <person name="Tomita M."/>
            <person name="Numata K."/>
            <person name="Arakawa K."/>
        </authorList>
    </citation>
    <scope>NUCLEOTIDE SEQUENCE</scope>
</reference>
<dbReference type="AlphaFoldDB" id="A0A8X6U1I9"/>
<keyword evidence="2" id="KW-1185">Reference proteome</keyword>